<feature type="transmembrane region" description="Helical" evidence="1">
    <location>
        <begin position="252"/>
        <end position="270"/>
    </location>
</feature>
<comment type="caution">
    <text evidence="2">The sequence shown here is derived from an EMBL/GenBank/DDBJ whole genome shotgun (WGS) entry which is preliminary data.</text>
</comment>
<evidence type="ECO:0000256" key="1">
    <source>
        <dbReference type="SAM" id="Phobius"/>
    </source>
</evidence>
<name>A0A8J2JBU8_9HEXA</name>
<reference evidence="2" key="1">
    <citation type="submission" date="2021-06" db="EMBL/GenBank/DDBJ databases">
        <authorList>
            <person name="Hodson N. C."/>
            <person name="Mongue J. A."/>
            <person name="Jaron S. K."/>
        </authorList>
    </citation>
    <scope>NUCLEOTIDE SEQUENCE</scope>
</reference>
<feature type="transmembrane region" description="Helical" evidence="1">
    <location>
        <begin position="177"/>
        <end position="202"/>
    </location>
</feature>
<sequence length="313" mass="35506">MARICGLCASFFKITGLLVGLLLYELLFFIGFLSLSIGVTAGIKLVVKLALNVELNIVVETFTTWYVLACTVQLYLGIYRKCLLPRVREQIKDNRNILQGIPRIIYFVLFSVAVYGICYEYESIHNYRPLIIRPTIYSPNVTAGPGIHLRHRKVMHLPVYTDEDFAPRAPFEDVHTALFLMMMSYIIYSSGQILGLFLLRVMNGVPLLPAIPQMYAVVSMTIVQTLMTVFYSFPILMTLVACHIFRVDGASAYLFTLCLALTIAMAAAQLESSSPFPTMSRVGPFFYFEVKKTVVKKNLFGYEILQNIKYTYK</sequence>
<keyword evidence="1" id="KW-0812">Transmembrane</keyword>
<keyword evidence="3" id="KW-1185">Reference proteome</keyword>
<dbReference type="Proteomes" id="UP000708208">
    <property type="component" value="Unassembled WGS sequence"/>
</dbReference>
<feature type="transmembrane region" description="Helical" evidence="1">
    <location>
        <begin position="63"/>
        <end position="79"/>
    </location>
</feature>
<dbReference type="AlphaFoldDB" id="A0A8J2JBU8"/>
<evidence type="ECO:0000313" key="3">
    <source>
        <dbReference type="Proteomes" id="UP000708208"/>
    </source>
</evidence>
<dbReference type="EMBL" id="CAJVCH010045244">
    <property type="protein sequence ID" value="CAG7717373.1"/>
    <property type="molecule type" value="Genomic_DNA"/>
</dbReference>
<organism evidence="2 3">
    <name type="scientific">Allacma fusca</name>
    <dbReference type="NCBI Taxonomy" id="39272"/>
    <lineage>
        <taxon>Eukaryota</taxon>
        <taxon>Metazoa</taxon>
        <taxon>Ecdysozoa</taxon>
        <taxon>Arthropoda</taxon>
        <taxon>Hexapoda</taxon>
        <taxon>Collembola</taxon>
        <taxon>Symphypleona</taxon>
        <taxon>Sminthuridae</taxon>
        <taxon>Allacma</taxon>
    </lineage>
</organism>
<protein>
    <submittedName>
        <fullName evidence="2">Uncharacterized protein</fullName>
    </submittedName>
</protein>
<accession>A0A8J2JBU8</accession>
<keyword evidence="1" id="KW-1133">Transmembrane helix</keyword>
<evidence type="ECO:0000313" key="2">
    <source>
        <dbReference type="EMBL" id="CAG7717373.1"/>
    </source>
</evidence>
<feature type="transmembrane region" description="Helical" evidence="1">
    <location>
        <begin position="21"/>
        <end position="43"/>
    </location>
</feature>
<feature type="transmembrane region" description="Helical" evidence="1">
    <location>
        <begin position="214"/>
        <end position="246"/>
    </location>
</feature>
<proteinExistence type="predicted"/>
<keyword evidence="1" id="KW-0472">Membrane</keyword>
<gene>
    <name evidence="2" type="ORF">AFUS01_LOCUS6833</name>
</gene>